<reference evidence="1 2" key="1">
    <citation type="journal article" date="2010" name="Nature">
        <title>Genome sequence of the palaeopolyploid soybean.</title>
        <authorList>
            <person name="Schmutz J."/>
            <person name="Cannon S.B."/>
            <person name="Schlueter J."/>
            <person name="Ma J."/>
            <person name="Mitros T."/>
            <person name="Nelson W."/>
            <person name="Hyten D.L."/>
            <person name="Song Q."/>
            <person name="Thelen J.J."/>
            <person name="Cheng J."/>
            <person name="Xu D."/>
            <person name="Hellsten U."/>
            <person name="May G.D."/>
            <person name="Yu Y."/>
            <person name="Sakurai T."/>
            <person name="Umezawa T."/>
            <person name="Bhattacharyya M.K."/>
            <person name="Sandhu D."/>
            <person name="Valliyodan B."/>
            <person name="Lindquist E."/>
            <person name="Peto M."/>
            <person name="Grant D."/>
            <person name="Shu S."/>
            <person name="Goodstein D."/>
            <person name="Barry K."/>
            <person name="Futrell-Griggs M."/>
            <person name="Abernathy B."/>
            <person name="Du J."/>
            <person name="Tian Z."/>
            <person name="Zhu L."/>
            <person name="Gill N."/>
            <person name="Joshi T."/>
            <person name="Libault M."/>
            <person name="Sethuraman A."/>
            <person name="Zhang X.-C."/>
            <person name="Shinozaki K."/>
            <person name="Nguyen H.T."/>
            <person name="Wing R.A."/>
            <person name="Cregan P."/>
            <person name="Specht J."/>
            <person name="Grimwood J."/>
            <person name="Rokhsar D."/>
            <person name="Stacey G."/>
            <person name="Shoemaker R.C."/>
            <person name="Jackson S.A."/>
        </authorList>
    </citation>
    <scope>NUCLEOTIDE SEQUENCE [LARGE SCALE GENOMIC DNA]</scope>
    <source>
        <strain evidence="2">cv. Williams 82</strain>
        <tissue evidence="1">Callus</tissue>
    </source>
</reference>
<sequence>MCKRMRVRGGMLKSKLNRIAWECHARKLLELTKRQSIGGFHTAWCGRNVTSSVYETCCWSLGLVWDSFDNSMLFSITWNSMVTKNIKSLLKYMVR</sequence>
<organism evidence="2">
    <name type="scientific">Glycine max</name>
    <name type="common">Soybean</name>
    <name type="synonym">Glycine hispida</name>
    <dbReference type="NCBI Taxonomy" id="3847"/>
    <lineage>
        <taxon>Eukaryota</taxon>
        <taxon>Viridiplantae</taxon>
        <taxon>Streptophyta</taxon>
        <taxon>Embryophyta</taxon>
        <taxon>Tracheophyta</taxon>
        <taxon>Spermatophyta</taxon>
        <taxon>Magnoliopsida</taxon>
        <taxon>eudicotyledons</taxon>
        <taxon>Gunneridae</taxon>
        <taxon>Pentapetalae</taxon>
        <taxon>rosids</taxon>
        <taxon>fabids</taxon>
        <taxon>Fabales</taxon>
        <taxon>Fabaceae</taxon>
        <taxon>Papilionoideae</taxon>
        <taxon>50 kb inversion clade</taxon>
        <taxon>NPAAA clade</taxon>
        <taxon>indigoferoid/millettioid clade</taxon>
        <taxon>Phaseoleae</taxon>
        <taxon>Glycine</taxon>
        <taxon>Glycine subgen. Soja</taxon>
    </lineage>
</organism>
<dbReference type="Gramene" id="KRH20588">
    <property type="protein sequence ID" value="KRH20588"/>
    <property type="gene ID" value="GLYMA_13G187400"/>
</dbReference>
<evidence type="ECO:0000313" key="3">
    <source>
        <dbReference type="Proteomes" id="UP000008827"/>
    </source>
</evidence>
<protein>
    <submittedName>
        <fullName evidence="1 2">Uncharacterized protein</fullName>
    </submittedName>
</protein>
<dbReference type="AlphaFoldDB" id="K7M0I5"/>
<dbReference type="PaxDb" id="3847-GLYMA13G25708.1"/>
<evidence type="ECO:0000313" key="2">
    <source>
        <dbReference type="EnsemblPlants" id="KRH20588"/>
    </source>
</evidence>
<name>K7M0I5_SOYBN</name>
<dbReference type="HOGENOM" id="CLU_2376948_0_0_1"/>
<dbReference type="Proteomes" id="UP000008827">
    <property type="component" value="Chromosome 13"/>
</dbReference>
<evidence type="ECO:0000313" key="1">
    <source>
        <dbReference type="EMBL" id="KRH20588.1"/>
    </source>
</evidence>
<gene>
    <name evidence="1" type="ORF">GLYMA_13G187400</name>
</gene>
<keyword evidence="3" id="KW-1185">Reference proteome</keyword>
<proteinExistence type="predicted"/>
<accession>K7M0I5</accession>
<dbReference type="InParanoid" id="K7M0I5"/>
<reference evidence="1" key="3">
    <citation type="submission" date="2018-07" db="EMBL/GenBank/DDBJ databases">
        <title>WGS assembly of Glycine max.</title>
        <authorList>
            <person name="Schmutz J."/>
            <person name="Cannon S."/>
            <person name="Schlueter J."/>
            <person name="Ma J."/>
            <person name="Mitros T."/>
            <person name="Nelson W."/>
            <person name="Hyten D."/>
            <person name="Song Q."/>
            <person name="Thelen J."/>
            <person name="Cheng J."/>
            <person name="Xu D."/>
            <person name="Hellsten U."/>
            <person name="May G."/>
            <person name="Yu Y."/>
            <person name="Sakurai T."/>
            <person name="Umezawa T."/>
            <person name="Bhattacharyya M."/>
            <person name="Sandhu D."/>
            <person name="Valliyodan B."/>
            <person name="Lindquist E."/>
            <person name="Peto M."/>
            <person name="Grant D."/>
            <person name="Shu S."/>
            <person name="Goodstein D."/>
            <person name="Barry K."/>
            <person name="Futrell-Griggs M."/>
            <person name="Abernathy B."/>
            <person name="Du J."/>
            <person name="Tian Z."/>
            <person name="Zhu L."/>
            <person name="Gill N."/>
            <person name="Joshi T."/>
            <person name="Libault M."/>
            <person name="Sethuraman A."/>
            <person name="Zhang X."/>
            <person name="Shinozaki K."/>
            <person name="Nguyen H."/>
            <person name="Wing R."/>
            <person name="Cregan P."/>
            <person name="Specht J."/>
            <person name="Grimwood J."/>
            <person name="Rokhsar D."/>
            <person name="Stacey G."/>
            <person name="Shoemaker R."/>
            <person name="Jackson S."/>
        </authorList>
    </citation>
    <scope>NUCLEOTIDE SEQUENCE</scope>
    <source>
        <tissue evidence="1">Callus</tissue>
    </source>
</reference>
<dbReference type="EMBL" id="CM000846">
    <property type="protein sequence ID" value="KRH20588.1"/>
    <property type="molecule type" value="Genomic_DNA"/>
</dbReference>
<dbReference type="EnsemblPlants" id="KRH20588">
    <property type="protein sequence ID" value="KRH20588"/>
    <property type="gene ID" value="GLYMA_13G187400"/>
</dbReference>
<reference evidence="2" key="2">
    <citation type="submission" date="2018-02" db="UniProtKB">
        <authorList>
            <consortium name="EnsemblPlants"/>
        </authorList>
    </citation>
    <scope>IDENTIFICATION</scope>
    <source>
        <strain evidence="2">Williams 82</strain>
    </source>
</reference>